<dbReference type="Proteomes" id="UP000464658">
    <property type="component" value="Chromosome"/>
</dbReference>
<evidence type="ECO:0000259" key="1">
    <source>
        <dbReference type="Pfam" id="PF04851"/>
    </source>
</evidence>
<sequence>MKSLGDLTPEVETKVQIATVQGMVRRLFYNDSEKLPSVGQYDFIIVDEAHRGYTSDRENDRGRIGIP</sequence>
<dbReference type="Gene3D" id="3.40.50.300">
    <property type="entry name" value="P-loop containing nucleotide triphosphate hydrolases"/>
    <property type="match status" value="1"/>
</dbReference>
<protein>
    <recommendedName>
        <fullName evidence="1">Helicase/UvrB N-terminal domain-containing protein</fullName>
    </recommendedName>
</protein>
<dbReference type="GO" id="GO:0016787">
    <property type="term" value="F:hydrolase activity"/>
    <property type="evidence" value="ECO:0007669"/>
    <property type="project" value="InterPro"/>
</dbReference>
<dbReference type="AlphaFoldDB" id="A0A5S9MCX5"/>
<dbReference type="InterPro" id="IPR006935">
    <property type="entry name" value="Helicase/UvrB_N"/>
</dbReference>
<feature type="domain" description="Helicase/UvrB N-terminal" evidence="1">
    <location>
        <begin position="11"/>
        <end position="54"/>
    </location>
</feature>
<dbReference type="GO" id="GO:0005524">
    <property type="term" value="F:ATP binding"/>
    <property type="evidence" value="ECO:0007669"/>
    <property type="project" value="InterPro"/>
</dbReference>
<reference evidence="2 3" key="1">
    <citation type="submission" date="2019-12" db="EMBL/GenBank/DDBJ databases">
        <title>Full genome sequence of a Bacillus safensis strain isolated from commercially available natto in Indonesia.</title>
        <authorList>
            <person name="Yoshida M."/>
            <person name="Uomi M."/>
            <person name="Waturangi D."/>
            <person name="Ekaputri J.J."/>
            <person name="Setiamarga D.H.E."/>
        </authorList>
    </citation>
    <scope>NUCLEOTIDE SEQUENCE [LARGE SCALE GENOMIC DNA]</scope>
    <source>
        <strain evidence="2 3">IDN1</strain>
    </source>
</reference>
<dbReference type="GO" id="GO:0003677">
    <property type="term" value="F:DNA binding"/>
    <property type="evidence" value="ECO:0007669"/>
    <property type="project" value="InterPro"/>
</dbReference>
<organism evidence="2 3">
    <name type="scientific">Bacillus safensis</name>
    <dbReference type="NCBI Taxonomy" id="561879"/>
    <lineage>
        <taxon>Bacteria</taxon>
        <taxon>Bacillati</taxon>
        <taxon>Bacillota</taxon>
        <taxon>Bacilli</taxon>
        <taxon>Bacillales</taxon>
        <taxon>Bacillaceae</taxon>
        <taxon>Bacillus</taxon>
    </lineage>
</organism>
<dbReference type="EMBL" id="AP021906">
    <property type="protein sequence ID" value="BBP91340.1"/>
    <property type="molecule type" value="Genomic_DNA"/>
</dbReference>
<evidence type="ECO:0000313" key="2">
    <source>
        <dbReference type="EMBL" id="BBP91340.1"/>
    </source>
</evidence>
<dbReference type="InterPro" id="IPR027417">
    <property type="entry name" value="P-loop_NTPase"/>
</dbReference>
<accession>A0A5S9MCX5</accession>
<evidence type="ECO:0000313" key="3">
    <source>
        <dbReference type="Proteomes" id="UP000464658"/>
    </source>
</evidence>
<name>A0A5S9MCX5_BACIA</name>
<dbReference type="Pfam" id="PF04851">
    <property type="entry name" value="ResIII"/>
    <property type="match status" value="1"/>
</dbReference>
<gene>
    <name evidence="2" type="ORF">BsIDN1_49580</name>
</gene>
<proteinExistence type="predicted"/>